<feature type="domain" description="Ketoreductase" evidence="4">
    <location>
        <begin position="10"/>
        <end position="194"/>
    </location>
</feature>
<evidence type="ECO:0000313" key="5">
    <source>
        <dbReference type="EMBL" id="SDL68966.1"/>
    </source>
</evidence>
<gene>
    <name evidence="5" type="ORF">SAMN04488568_101318</name>
</gene>
<dbReference type="GO" id="GO:0016491">
    <property type="term" value="F:oxidoreductase activity"/>
    <property type="evidence" value="ECO:0007669"/>
    <property type="project" value="UniProtKB-KW"/>
</dbReference>
<dbReference type="EMBL" id="FNHG01000001">
    <property type="protein sequence ID" value="SDL68966.1"/>
    <property type="molecule type" value="Genomic_DNA"/>
</dbReference>
<dbReference type="SUPFAM" id="SSF51735">
    <property type="entry name" value="NAD(P)-binding Rossmann-fold domains"/>
    <property type="match status" value="1"/>
</dbReference>
<dbReference type="Proteomes" id="UP000199759">
    <property type="component" value="Unassembled WGS sequence"/>
</dbReference>
<dbReference type="PANTHER" id="PTHR44196:SF1">
    <property type="entry name" value="DEHYDROGENASE_REDUCTASE SDR FAMILY MEMBER 7B"/>
    <property type="match status" value="1"/>
</dbReference>
<evidence type="ECO:0000256" key="3">
    <source>
        <dbReference type="RuleBase" id="RU000363"/>
    </source>
</evidence>
<dbReference type="InterPro" id="IPR057326">
    <property type="entry name" value="KR_dom"/>
</dbReference>
<dbReference type="RefSeq" id="WP_091765722.1">
    <property type="nucleotide sequence ID" value="NZ_FNHG01000001.1"/>
</dbReference>
<protein>
    <submittedName>
        <fullName evidence="5">Short-chain dehydrogenase</fullName>
    </submittedName>
</protein>
<dbReference type="InterPro" id="IPR036291">
    <property type="entry name" value="NAD(P)-bd_dom_sf"/>
</dbReference>
<dbReference type="OrthoDB" id="9793825at2"/>
<evidence type="ECO:0000256" key="1">
    <source>
        <dbReference type="ARBA" id="ARBA00006484"/>
    </source>
</evidence>
<dbReference type="PANTHER" id="PTHR44196">
    <property type="entry name" value="DEHYDROGENASE/REDUCTASE SDR FAMILY MEMBER 7B"/>
    <property type="match status" value="1"/>
</dbReference>
<evidence type="ECO:0000259" key="4">
    <source>
        <dbReference type="SMART" id="SM00822"/>
    </source>
</evidence>
<dbReference type="InterPro" id="IPR002347">
    <property type="entry name" value="SDR_fam"/>
</dbReference>
<sequence>MPAQFEFADRTAVITGAASGIGAALAHGLAARGCRLALADIDRDGLDQVAASTGIAADRVSLHHLDVSDAQAIAAFPDAVRLAHGGAALLFNNAGVAVGGQFEDVSEADFDWLMSINFWGVVRMTRAFLPMLREPDQAQITNISSLFGLVAPAGQTAYSASKFAVRGFSDSLRHELAGTTVGVTTVHPGGIRTSIAKNARHAANADPAELARGQEAFEKFLVMPPEQAAEIILRGVTRRRPRVLVGRDAHFMALIERILPAHYWSLIGRNASPEAAAPEQGINA</sequence>
<dbReference type="SMART" id="SM00822">
    <property type="entry name" value="PKS_KR"/>
    <property type="match status" value="1"/>
</dbReference>
<keyword evidence="2" id="KW-0560">Oxidoreductase</keyword>
<accession>A0A1G9M430</accession>
<comment type="similarity">
    <text evidence="1 3">Belongs to the short-chain dehydrogenases/reductases (SDR) family.</text>
</comment>
<reference evidence="5 6" key="1">
    <citation type="submission" date="2016-10" db="EMBL/GenBank/DDBJ databases">
        <authorList>
            <person name="de Groot N.N."/>
        </authorList>
    </citation>
    <scope>NUCLEOTIDE SEQUENCE [LARGE SCALE GENOMIC DNA]</scope>
    <source>
        <strain evidence="5 6">DSM 16077</strain>
    </source>
</reference>
<name>A0A1G9M430_9PROT</name>
<dbReference type="PRINTS" id="PR00080">
    <property type="entry name" value="SDRFAMILY"/>
</dbReference>
<evidence type="ECO:0000256" key="2">
    <source>
        <dbReference type="ARBA" id="ARBA00023002"/>
    </source>
</evidence>
<dbReference type="STRING" id="144026.SAMN04488568_101318"/>
<proteinExistence type="inferred from homology"/>
<dbReference type="Gene3D" id="3.40.50.720">
    <property type="entry name" value="NAD(P)-binding Rossmann-like Domain"/>
    <property type="match status" value="1"/>
</dbReference>
<evidence type="ECO:0000313" key="6">
    <source>
        <dbReference type="Proteomes" id="UP000199759"/>
    </source>
</evidence>
<keyword evidence="6" id="KW-1185">Reference proteome</keyword>
<dbReference type="AlphaFoldDB" id="A0A1G9M430"/>
<dbReference type="Pfam" id="PF00106">
    <property type="entry name" value="adh_short"/>
    <property type="match status" value="1"/>
</dbReference>
<dbReference type="InterPro" id="IPR020904">
    <property type="entry name" value="Sc_DH/Rdtase_CS"/>
</dbReference>
<dbReference type="PROSITE" id="PS00061">
    <property type="entry name" value="ADH_SHORT"/>
    <property type="match status" value="1"/>
</dbReference>
<organism evidence="5 6">
    <name type="scientific">Maricaulis salignorans</name>
    <dbReference type="NCBI Taxonomy" id="144026"/>
    <lineage>
        <taxon>Bacteria</taxon>
        <taxon>Pseudomonadati</taxon>
        <taxon>Pseudomonadota</taxon>
        <taxon>Alphaproteobacteria</taxon>
        <taxon>Maricaulales</taxon>
        <taxon>Maricaulaceae</taxon>
        <taxon>Maricaulis</taxon>
    </lineage>
</organism>
<dbReference type="GO" id="GO:0016020">
    <property type="term" value="C:membrane"/>
    <property type="evidence" value="ECO:0007669"/>
    <property type="project" value="TreeGrafter"/>
</dbReference>
<dbReference type="PRINTS" id="PR00081">
    <property type="entry name" value="GDHRDH"/>
</dbReference>